<dbReference type="GO" id="GO:0005739">
    <property type="term" value="C:mitochondrion"/>
    <property type="evidence" value="ECO:0007669"/>
    <property type="project" value="UniProtKB-SubCell"/>
</dbReference>
<dbReference type="InterPro" id="IPR036291">
    <property type="entry name" value="NAD(P)-bd_dom_sf"/>
</dbReference>
<dbReference type="EC" id="1.3.1.104" evidence="11"/>
<evidence type="ECO:0000256" key="13">
    <source>
        <dbReference type="ARBA" id="ARBA00042123"/>
    </source>
</evidence>
<dbReference type="Gene3D" id="3.90.180.10">
    <property type="entry name" value="Medium-chain alcohol dehydrogenases, catalytic domain"/>
    <property type="match status" value="1"/>
</dbReference>
<dbReference type="SUPFAM" id="SSF50129">
    <property type="entry name" value="GroES-like"/>
    <property type="match status" value="1"/>
</dbReference>
<dbReference type="Pfam" id="PF08240">
    <property type="entry name" value="ADH_N"/>
    <property type="match status" value="1"/>
</dbReference>
<evidence type="ECO:0000256" key="4">
    <source>
        <dbReference type="ARBA" id="ARBA00022832"/>
    </source>
</evidence>
<evidence type="ECO:0000256" key="6">
    <source>
        <dbReference type="ARBA" id="ARBA00022946"/>
    </source>
</evidence>
<dbReference type="GO" id="GO:0141148">
    <property type="term" value="F:enoyl-[acyl-carrier-protein] reductase (NADPH) activity"/>
    <property type="evidence" value="ECO:0007669"/>
    <property type="project" value="UniProtKB-EC"/>
</dbReference>
<evidence type="ECO:0000256" key="3">
    <source>
        <dbReference type="ARBA" id="ARBA00022516"/>
    </source>
</evidence>
<dbReference type="PANTHER" id="PTHR43981">
    <property type="entry name" value="ENOYL-[ACYL-CARRIER-PROTEIN] REDUCTASE, MITOCHONDRIAL"/>
    <property type="match status" value="1"/>
</dbReference>
<evidence type="ECO:0000256" key="7">
    <source>
        <dbReference type="ARBA" id="ARBA00023002"/>
    </source>
</evidence>
<dbReference type="FunFam" id="3.40.50.720:FF:000112">
    <property type="entry name" value="Enoyl-[acyl-carrier-protein] reductase 1, mitochondrial"/>
    <property type="match status" value="1"/>
</dbReference>
<keyword evidence="7" id="KW-0560">Oxidoreductase</keyword>
<evidence type="ECO:0000256" key="12">
    <source>
        <dbReference type="ARBA" id="ARBA00041058"/>
    </source>
</evidence>
<name>A0A1B6EQ08_9HEMI</name>
<dbReference type="PANTHER" id="PTHR43981:SF2">
    <property type="entry name" value="ENOYL-[ACYL-CARRIER-PROTEIN] REDUCTASE, MITOCHONDRIAL"/>
    <property type="match status" value="1"/>
</dbReference>
<dbReference type="Pfam" id="PF00107">
    <property type="entry name" value="ADH_zinc_N"/>
    <property type="match status" value="1"/>
</dbReference>
<dbReference type="SMART" id="SM00829">
    <property type="entry name" value="PKS_ER"/>
    <property type="match status" value="1"/>
</dbReference>
<dbReference type="GO" id="GO:0006633">
    <property type="term" value="P:fatty acid biosynthetic process"/>
    <property type="evidence" value="ECO:0007669"/>
    <property type="project" value="UniProtKB-KW"/>
</dbReference>
<keyword evidence="6" id="KW-0809">Transit peptide</keyword>
<evidence type="ECO:0000256" key="9">
    <source>
        <dbReference type="ARBA" id="ARBA00023128"/>
    </source>
</evidence>
<keyword evidence="10" id="KW-0275">Fatty acid biosynthesis</keyword>
<keyword evidence="3" id="KW-0444">Lipid biosynthesis</keyword>
<keyword evidence="8" id="KW-0443">Lipid metabolism</keyword>
<proteinExistence type="inferred from homology"/>
<protein>
    <recommendedName>
        <fullName evidence="12">Enoyl-[acyl-carrier-protein] reductase, mitochondrial</fullName>
        <ecNumber evidence="11">1.3.1.104</ecNumber>
    </recommendedName>
    <alternativeName>
        <fullName evidence="13">2-enoyl thioester reductase</fullName>
    </alternativeName>
</protein>
<evidence type="ECO:0000256" key="8">
    <source>
        <dbReference type="ARBA" id="ARBA00023098"/>
    </source>
</evidence>
<dbReference type="InterPro" id="IPR051034">
    <property type="entry name" value="Mito_Enoyl-ACP_Reductase"/>
</dbReference>
<dbReference type="InterPro" id="IPR011032">
    <property type="entry name" value="GroES-like_sf"/>
</dbReference>
<keyword evidence="9" id="KW-0496">Mitochondrion</keyword>
<comment type="similarity">
    <text evidence="2">Belongs to the zinc-containing alcohol dehydrogenase family. Quinone oxidoreductase subfamily.</text>
</comment>
<dbReference type="InterPro" id="IPR013149">
    <property type="entry name" value="ADH-like_C"/>
</dbReference>
<organism evidence="16">
    <name type="scientific">Cuerna arida</name>
    <dbReference type="NCBI Taxonomy" id="1464854"/>
    <lineage>
        <taxon>Eukaryota</taxon>
        <taxon>Metazoa</taxon>
        <taxon>Ecdysozoa</taxon>
        <taxon>Arthropoda</taxon>
        <taxon>Hexapoda</taxon>
        <taxon>Insecta</taxon>
        <taxon>Pterygota</taxon>
        <taxon>Neoptera</taxon>
        <taxon>Paraneoptera</taxon>
        <taxon>Hemiptera</taxon>
        <taxon>Auchenorrhyncha</taxon>
        <taxon>Membracoidea</taxon>
        <taxon>Cicadellidae</taxon>
        <taxon>Cicadellinae</taxon>
        <taxon>Proconiini</taxon>
        <taxon>Cuerna</taxon>
    </lineage>
</organism>
<evidence type="ECO:0000256" key="5">
    <source>
        <dbReference type="ARBA" id="ARBA00022857"/>
    </source>
</evidence>
<dbReference type="Gene3D" id="3.40.50.720">
    <property type="entry name" value="NAD(P)-binding Rossmann-like Domain"/>
    <property type="match status" value="1"/>
</dbReference>
<comment type="subcellular location">
    <subcellularLocation>
        <location evidence="1">Mitochondrion</location>
    </subcellularLocation>
</comment>
<keyword evidence="4" id="KW-0276">Fatty acid metabolism</keyword>
<feature type="domain" description="Enoyl reductase (ER)" evidence="15">
    <location>
        <begin position="55"/>
        <end position="373"/>
    </location>
</feature>
<dbReference type="InterPro" id="IPR013154">
    <property type="entry name" value="ADH-like_N"/>
</dbReference>
<sequence length="377" mass="41667">MAVHMNKVMSWFVISNVVNNNLLSKAFSAKVLHGTRNMSYTVRKLEFKEFGDPYKVLNLVESKCEEPQNNQVVVKFLLAPVNPADINTVQGVYPIKPELPGVPGAEAVGEIVAVGSQTKTLQVGDRVICNTQPASTWRTHAVVDESDLLQVPKDIGLVEAAGATSNPATAYRMLKDFVTLAPGEVVLQNGGNSAVGQNVIQLAAAWGLVSVNVVRDRPDLPALKSYLTQLGAHHVLTEGEFEKQRDFFEKNSLKKPQLALNCVGGKSALSILRALRNNGVMVTYGGMSREPVTAPTSVFIFKDISLRGFWMTRWHKSHRNTEVQKEMYKDLFDLMRQGKLKAPSHKIVPLDQYKDAISNTMNVKGYAGFKYFLDFTS</sequence>
<evidence type="ECO:0000256" key="2">
    <source>
        <dbReference type="ARBA" id="ARBA00010371"/>
    </source>
</evidence>
<dbReference type="CDD" id="cd08290">
    <property type="entry name" value="ETR"/>
    <property type="match status" value="1"/>
</dbReference>
<keyword evidence="5" id="KW-0521">NADP</keyword>
<evidence type="ECO:0000259" key="15">
    <source>
        <dbReference type="SMART" id="SM00829"/>
    </source>
</evidence>
<evidence type="ECO:0000313" key="16">
    <source>
        <dbReference type="EMBL" id="JAS40027.1"/>
    </source>
</evidence>
<dbReference type="InterPro" id="IPR020843">
    <property type="entry name" value="ER"/>
</dbReference>
<dbReference type="EMBL" id="GECZ01029742">
    <property type="protein sequence ID" value="JAS40027.1"/>
    <property type="molecule type" value="Transcribed_RNA"/>
</dbReference>
<comment type="catalytic activity">
    <reaction evidence="14">
        <text>a 2,3-saturated acyl-[ACP] + NADP(+) = a (2E)-enoyl-[ACP] + NADPH + H(+)</text>
        <dbReference type="Rhea" id="RHEA:22564"/>
        <dbReference type="Rhea" id="RHEA-COMP:9925"/>
        <dbReference type="Rhea" id="RHEA-COMP:9926"/>
        <dbReference type="ChEBI" id="CHEBI:15378"/>
        <dbReference type="ChEBI" id="CHEBI:57783"/>
        <dbReference type="ChEBI" id="CHEBI:58349"/>
        <dbReference type="ChEBI" id="CHEBI:78784"/>
        <dbReference type="ChEBI" id="CHEBI:78785"/>
        <dbReference type="EC" id="1.3.1.104"/>
    </reaction>
</comment>
<dbReference type="SUPFAM" id="SSF51735">
    <property type="entry name" value="NAD(P)-binding Rossmann-fold domains"/>
    <property type="match status" value="1"/>
</dbReference>
<dbReference type="AlphaFoldDB" id="A0A1B6EQ08"/>
<gene>
    <name evidence="16" type="ORF">g.20942</name>
</gene>
<evidence type="ECO:0000256" key="14">
    <source>
        <dbReference type="ARBA" id="ARBA00048843"/>
    </source>
</evidence>
<evidence type="ECO:0000256" key="11">
    <source>
        <dbReference type="ARBA" id="ARBA00038963"/>
    </source>
</evidence>
<evidence type="ECO:0000256" key="1">
    <source>
        <dbReference type="ARBA" id="ARBA00004173"/>
    </source>
</evidence>
<reference evidence="16" key="1">
    <citation type="submission" date="2015-11" db="EMBL/GenBank/DDBJ databases">
        <title>De novo transcriptome assembly of four potential Pierce s Disease insect vectors from Arizona vineyards.</title>
        <authorList>
            <person name="Tassone E.E."/>
        </authorList>
    </citation>
    <scope>NUCLEOTIDE SEQUENCE</scope>
</reference>
<evidence type="ECO:0000256" key="10">
    <source>
        <dbReference type="ARBA" id="ARBA00023160"/>
    </source>
</evidence>
<accession>A0A1B6EQ08</accession>